<feature type="transmembrane region" description="Helical" evidence="6">
    <location>
        <begin position="198"/>
        <end position="220"/>
    </location>
</feature>
<evidence type="ECO:0000256" key="2">
    <source>
        <dbReference type="ARBA" id="ARBA00007362"/>
    </source>
</evidence>
<dbReference type="RefSeq" id="WP_245968850.1">
    <property type="nucleotide sequence ID" value="NZ_RKQL01000005.1"/>
</dbReference>
<feature type="transmembrane region" description="Helical" evidence="6">
    <location>
        <begin position="104"/>
        <end position="125"/>
    </location>
</feature>
<dbReference type="SUPFAM" id="SSF103481">
    <property type="entry name" value="Multidrug resistance efflux transporter EmrE"/>
    <property type="match status" value="2"/>
</dbReference>
<comment type="subcellular location">
    <subcellularLocation>
        <location evidence="1">Membrane</location>
        <topology evidence="1">Multi-pass membrane protein</topology>
    </subcellularLocation>
</comment>
<dbReference type="EMBL" id="RKQL01000005">
    <property type="protein sequence ID" value="RPE65093.1"/>
    <property type="molecule type" value="Genomic_DNA"/>
</dbReference>
<feature type="transmembrane region" description="Helical" evidence="6">
    <location>
        <begin position="287"/>
        <end position="304"/>
    </location>
</feature>
<reference evidence="8 9" key="1">
    <citation type="submission" date="2018-11" db="EMBL/GenBank/DDBJ databases">
        <title>Genomic Encyclopedia of Type Strains, Phase IV (KMG-IV): sequencing the most valuable type-strain genomes for metagenomic binning, comparative biology and taxonomic classification.</title>
        <authorList>
            <person name="Goeker M."/>
        </authorList>
    </citation>
    <scope>NUCLEOTIDE SEQUENCE [LARGE SCALE GENOMIC DNA]</scope>
    <source>
        <strain evidence="8 9">DSM 101684</strain>
    </source>
</reference>
<feature type="domain" description="EamA" evidence="7">
    <location>
        <begin position="19"/>
        <end position="147"/>
    </location>
</feature>
<dbReference type="PANTHER" id="PTHR32322:SF2">
    <property type="entry name" value="EAMA DOMAIN-CONTAINING PROTEIN"/>
    <property type="match status" value="1"/>
</dbReference>
<sequence length="321" mass="33787">MNIDPDRASGLRRPVAYAALASSMALVGSYVALSKPLAQTFPIFLLAWLRFGIAALAMHSWVRRRADEPPIAWRTHAALFGESLFGNFLFTVFMVWGVGRSGAIAAAIVMASIPAWVALLSAAFLSERVTQREWIAVALAVMGIALLGLGQHTTAQGVAADTAAIDPLGLAALLAAALCEAIYSVIGKRLTGSLGAKRITAIINLWGLALATPLGAFTAWHFRFDRVGPGQWGLLVFYAFAASVWSVWLWMTGLKTVPASRAGVFTVMMPLSATLVGVLVLGEPLNPLQGAALALACLAVILATQPTSDAGKARATPTPPQ</sequence>
<dbReference type="InterPro" id="IPR000620">
    <property type="entry name" value="EamA_dom"/>
</dbReference>
<comment type="similarity">
    <text evidence="2">Belongs to the EamA transporter family.</text>
</comment>
<comment type="caution">
    <text evidence="8">The sequence shown here is derived from an EMBL/GenBank/DDBJ whole genome shotgun (WGS) entry which is preliminary data.</text>
</comment>
<evidence type="ECO:0000256" key="3">
    <source>
        <dbReference type="ARBA" id="ARBA00022692"/>
    </source>
</evidence>
<dbReference type="Gene3D" id="1.10.3730.20">
    <property type="match status" value="1"/>
</dbReference>
<dbReference type="Proteomes" id="UP000272193">
    <property type="component" value="Unassembled WGS sequence"/>
</dbReference>
<name>A0A3N4U2M0_9BURK</name>
<evidence type="ECO:0000313" key="8">
    <source>
        <dbReference type="EMBL" id="RPE65093.1"/>
    </source>
</evidence>
<dbReference type="GO" id="GO:0016020">
    <property type="term" value="C:membrane"/>
    <property type="evidence" value="ECO:0007669"/>
    <property type="project" value="UniProtKB-SubCell"/>
</dbReference>
<dbReference type="InterPro" id="IPR050638">
    <property type="entry name" value="AA-Vitamin_Transporters"/>
</dbReference>
<feature type="transmembrane region" description="Helical" evidence="6">
    <location>
        <begin position="134"/>
        <end position="152"/>
    </location>
</feature>
<evidence type="ECO:0000256" key="4">
    <source>
        <dbReference type="ARBA" id="ARBA00022989"/>
    </source>
</evidence>
<dbReference type="Pfam" id="PF00892">
    <property type="entry name" value="EamA"/>
    <property type="match status" value="2"/>
</dbReference>
<organism evidence="8 9">
    <name type="scientific">Tibeticola sediminis</name>
    <dbReference type="NCBI Taxonomy" id="1917811"/>
    <lineage>
        <taxon>Bacteria</taxon>
        <taxon>Pseudomonadati</taxon>
        <taxon>Pseudomonadota</taxon>
        <taxon>Betaproteobacteria</taxon>
        <taxon>Burkholderiales</taxon>
        <taxon>Comamonadaceae</taxon>
        <taxon>Tibeticola</taxon>
    </lineage>
</organism>
<feature type="transmembrane region" description="Helical" evidence="6">
    <location>
        <begin position="262"/>
        <end position="281"/>
    </location>
</feature>
<evidence type="ECO:0000256" key="5">
    <source>
        <dbReference type="ARBA" id="ARBA00023136"/>
    </source>
</evidence>
<feature type="transmembrane region" description="Helical" evidence="6">
    <location>
        <begin position="39"/>
        <end position="58"/>
    </location>
</feature>
<dbReference type="PANTHER" id="PTHR32322">
    <property type="entry name" value="INNER MEMBRANE TRANSPORTER"/>
    <property type="match status" value="1"/>
</dbReference>
<keyword evidence="4 6" id="KW-1133">Transmembrane helix</keyword>
<evidence type="ECO:0000313" key="9">
    <source>
        <dbReference type="Proteomes" id="UP000272193"/>
    </source>
</evidence>
<evidence type="ECO:0000256" key="6">
    <source>
        <dbReference type="SAM" id="Phobius"/>
    </source>
</evidence>
<feature type="transmembrane region" description="Helical" evidence="6">
    <location>
        <begin position="15"/>
        <end position="33"/>
    </location>
</feature>
<keyword evidence="3 6" id="KW-0812">Transmembrane</keyword>
<gene>
    <name evidence="8" type="ORF">EDC62_2219</name>
</gene>
<feature type="transmembrane region" description="Helical" evidence="6">
    <location>
        <begin position="164"/>
        <end position="186"/>
    </location>
</feature>
<evidence type="ECO:0000259" key="7">
    <source>
        <dbReference type="Pfam" id="PF00892"/>
    </source>
</evidence>
<dbReference type="AlphaFoldDB" id="A0A3N4U2M0"/>
<feature type="transmembrane region" description="Helical" evidence="6">
    <location>
        <begin position="232"/>
        <end position="250"/>
    </location>
</feature>
<proteinExistence type="inferred from homology"/>
<keyword evidence="5 6" id="KW-0472">Membrane</keyword>
<feature type="transmembrane region" description="Helical" evidence="6">
    <location>
        <begin position="79"/>
        <end position="98"/>
    </location>
</feature>
<protein>
    <submittedName>
        <fullName evidence="8">Threonine/homoserine efflux transporter RhtA</fullName>
    </submittedName>
</protein>
<feature type="domain" description="EamA" evidence="7">
    <location>
        <begin position="168"/>
        <end position="303"/>
    </location>
</feature>
<accession>A0A3N4U2M0</accession>
<keyword evidence="9" id="KW-1185">Reference proteome</keyword>
<dbReference type="InterPro" id="IPR037185">
    <property type="entry name" value="EmrE-like"/>
</dbReference>
<evidence type="ECO:0000256" key="1">
    <source>
        <dbReference type="ARBA" id="ARBA00004141"/>
    </source>
</evidence>